<keyword evidence="2" id="KW-1185">Reference proteome</keyword>
<protein>
    <submittedName>
        <fullName evidence="1">DUF1488 domain-containing protein</fullName>
    </submittedName>
</protein>
<evidence type="ECO:0000313" key="2">
    <source>
        <dbReference type="Proteomes" id="UP000034832"/>
    </source>
</evidence>
<comment type="caution">
    <text evidence="1">The sequence shown here is derived from an EMBL/GenBank/DDBJ whole genome shotgun (WGS) entry which is preliminary data.</text>
</comment>
<reference evidence="1" key="1">
    <citation type="submission" date="2019-04" db="EMBL/GenBank/DDBJ databases">
        <title>Whole genome sequencing of cave bacteria.</title>
        <authorList>
            <person name="Gan H.M."/>
            <person name="Barton H."/>
            <person name="Savka M.A."/>
        </authorList>
    </citation>
    <scope>NUCLEOTIDE SEQUENCE [LARGE SCALE GENOMIC DNA]</scope>
    <source>
        <strain evidence="1">LC387</strain>
    </source>
</reference>
<gene>
    <name evidence="1" type="ORF">YH63_017735</name>
</gene>
<dbReference type="EMBL" id="LBIA02000001">
    <property type="protein sequence ID" value="TKT73114.1"/>
    <property type="molecule type" value="Genomic_DNA"/>
</dbReference>
<dbReference type="OrthoDB" id="8247678at2"/>
<dbReference type="RefSeq" id="WP_046826463.1">
    <property type="nucleotide sequence ID" value="NZ_LBIA02000001.1"/>
</dbReference>
<dbReference type="AlphaFoldDB" id="A0A4U6BW45"/>
<sequence>MSLTFLRAQGHDYQTGTFLFFMADGETEIQCGVSDSAMDDAEKARNVRENQRGDQFARLQDRITDCAAKKYLAGNLEAGASRILVRSIDLTPRK</sequence>
<dbReference type="InterPro" id="IPR036692">
    <property type="entry name" value="Shew3726-like_sf"/>
</dbReference>
<dbReference type="InterPro" id="IPR009962">
    <property type="entry name" value="DUF1488"/>
</dbReference>
<name>A0A4U6BW45_9BRAD</name>
<dbReference type="Pfam" id="PF07369">
    <property type="entry name" value="DUF1488"/>
    <property type="match status" value="1"/>
</dbReference>
<accession>A0A4U6BW45</accession>
<proteinExistence type="predicted"/>
<dbReference type="Proteomes" id="UP000034832">
    <property type="component" value="Unassembled WGS sequence"/>
</dbReference>
<evidence type="ECO:0000313" key="1">
    <source>
        <dbReference type="EMBL" id="TKT73114.1"/>
    </source>
</evidence>
<organism evidence="1 2">
    <name type="scientific">Afipia massiliensis</name>
    <dbReference type="NCBI Taxonomy" id="211460"/>
    <lineage>
        <taxon>Bacteria</taxon>
        <taxon>Pseudomonadati</taxon>
        <taxon>Pseudomonadota</taxon>
        <taxon>Alphaproteobacteria</taxon>
        <taxon>Hyphomicrobiales</taxon>
        <taxon>Nitrobacteraceae</taxon>
        <taxon>Afipia</taxon>
    </lineage>
</organism>
<dbReference type="SUPFAM" id="SSF160272">
    <property type="entry name" value="Shew3726-like"/>
    <property type="match status" value="1"/>
</dbReference>